<dbReference type="AlphaFoldDB" id="A0A7W5BAP2"/>
<dbReference type="InterPro" id="IPR016181">
    <property type="entry name" value="Acyl_CoA_acyltransferase"/>
</dbReference>
<dbReference type="Gene3D" id="3.40.630.30">
    <property type="match status" value="1"/>
</dbReference>
<keyword evidence="2 5" id="KW-0012">Acyltransferase</keyword>
<comment type="similarity">
    <text evidence="3">Belongs to the acetyltransferase family. RimJ subfamily.</text>
</comment>
<dbReference type="PANTHER" id="PTHR43792">
    <property type="entry name" value="GNAT FAMILY, PUTATIVE (AFU_ORTHOLOGUE AFUA_3G00765)-RELATED-RELATED"/>
    <property type="match status" value="1"/>
</dbReference>
<keyword evidence="1 5" id="KW-0808">Transferase</keyword>
<gene>
    <name evidence="5" type="ORF">FHS03_002705</name>
</gene>
<dbReference type="PANTHER" id="PTHR43792:SF8">
    <property type="entry name" value="[RIBOSOMAL PROTEIN US5]-ALANINE N-ACETYLTRANSFERASE"/>
    <property type="match status" value="1"/>
</dbReference>
<dbReference type="InterPro" id="IPR000182">
    <property type="entry name" value="GNAT_dom"/>
</dbReference>
<dbReference type="GO" id="GO:0008999">
    <property type="term" value="F:protein-N-terminal-alanine acetyltransferase activity"/>
    <property type="evidence" value="ECO:0007669"/>
    <property type="project" value="UniProtKB-EC"/>
</dbReference>
<dbReference type="InterPro" id="IPR051531">
    <property type="entry name" value="N-acetyltransferase"/>
</dbReference>
<evidence type="ECO:0000256" key="3">
    <source>
        <dbReference type="ARBA" id="ARBA00038502"/>
    </source>
</evidence>
<sequence>MTTVTIRTLRHEDASALLDFELQNRAWFARHITARPADVYSPEGIVRHIEECLNAYRQGTMHPSLLLDASGVVLGRANLKDIDRAKASSEIGYRVAEQSAGGGLATQAVRHMQQVAREEWQLKMLEAYVTAHNPASARVLLKCGFRQGEYVEQLALVNGEMRDGHRYQYDLNG</sequence>
<dbReference type="GO" id="GO:0005737">
    <property type="term" value="C:cytoplasm"/>
    <property type="evidence" value="ECO:0007669"/>
    <property type="project" value="TreeGrafter"/>
</dbReference>
<dbReference type="RefSeq" id="WP_183441461.1">
    <property type="nucleotide sequence ID" value="NZ_JACHXD010000006.1"/>
</dbReference>
<evidence type="ECO:0000256" key="2">
    <source>
        <dbReference type="ARBA" id="ARBA00023315"/>
    </source>
</evidence>
<comment type="caution">
    <text evidence="5">The sequence shown here is derived from an EMBL/GenBank/DDBJ whole genome shotgun (WGS) entry which is preliminary data.</text>
</comment>
<dbReference type="Pfam" id="PF13302">
    <property type="entry name" value="Acetyltransf_3"/>
    <property type="match status" value="1"/>
</dbReference>
<dbReference type="EMBL" id="JACHXD010000006">
    <property type="protein sequence ID" value="MBB3119653.1"/>
    <property type="molecule type" value="Genomic_DNA"/>
</dbReference>
<evidence type="ECO:0000313" key="5">
    <source>
        <dbReference type="EMBL" id="MBB3119653.1"/>
    </source>
</evidence>
<organism evidence="5 6">
    <name type="scientific">Pseudoduganella violacea</name>
    <dbReference type="NCBI Taxonomy" id="1715466"/>
    <lineage>
        <taxon>Bacteria</taxon>
        <taxon>Pseudomonadati</taxon>
        <taxon>Pseudomonadota</taxon>
        <taxon>Betaproteobacteria</taxon>
        <taxon>Burkholderiales</taxon>
        <taxon>Oxalobacteraceae</taxon>
        <taxon>Telluria group</taxon>
        <taxon>Pseudoduganella</taxon>
    </lineage>
</organism>
<keyword evidence="6" id="KW-1185">Reference proteome</keyword>
<feature type="domain" description="N-acetyltransferase" evidence="4">
    <location>
        <begin position="4"/>
        <end position="166"/>
    </location>
</feature>
<dbReference type="PROSITE" id="PS51186">
    <property type="entry name" value="GNAT"/>
    <property type="match status" value="1"/>
</dbReference>
<evidence type="ECO:0000256" key="1">
    <source>
        <dbReference type="ARBA" id="ARBA00022679"/>
    </source>
</evidence>
<name>A0A7W5BAP2_9BURK</name>
<evidence type="ECO:0000259" key="4">
    <source>
        <dbReference type="PROSITE" id="PS51186"/>
    </source>
</evidence>
<reference evidence="5 6" key="1">
    <citation type="submission" date="2020-08" db="EMBL/GenBank/DDBJ databases">
        <title>Genomic Encyclopedia of Type Strains, Phase III (KMG-III): the genomes of soil and plant-associated and newly described type strains.</title>
        <authorList>
            <person name="Whitman W."/>
        </authorList>
    </citation>
    <scope>NUCLEOTIDE SEQUENCE [LARGE SCALE GENOMIC DNA]</scope>
    <source>
        <strain evidence="5 6">CECT 8897</strain>
    </source>
</reference>
<protein>
    <submittedName>
        <fullName evidence="5">Ribosomal-protein-alanine N-acetyltransferase</fullName>
        <ecNumber evidence="5">2.3.1.267</ecNumber>
    </submittedName>
</protein>
<evidence type="ECO:0000313" key="6">
    <source>
        <dbReference type="Proteomes" id="UP000541535"/>
    </source>
</evidence>
<proteinExistence type="inferred from homology"/>
<dbReference type="SUPFAM" id="SSF55729">
    <property type="entry name" value="Acyl-CoA N-acyltransferases (Nat)"/>
    <property type="match status" value="1"/>
</dbReference>
<dbReference type="Proteomes" id="UP000541535">
    <property type="component" value="Unassembled WGS sequence"/>
</dbReference>
<accession>A0A7W5BAP2</accession>
<dbReference type="EC" id="2.3.1.267" evidence="5"/>